<keyword evidence="3" id="KW-1185">Reference proteome</keyword>
<evidence type="ECO:0000313" key="2">
    <source>
        <dbReference type="EMBL" id="TWT82535.1"/>
    </source>
</evidence>
<dbReference type="SUPFAM" id="SSF49879">
    <property type="entry name" value="SMAD/FHA domain"/>
    <property type="match status" value="1"/>
</dbReference>
<dbReference type="CDD" id="cd00060">
    <property type="entry name" value="FHA"/>
    <property type="match status" value="1"/>
</dbReference>
<dbReference type="PROSITE" id="PS50006">
    <property type="entry name" value="FHA_DOMAIN"/>
    <property type="match status" value="1"/>
</dbReference>
<name>A0A5C5Z5R3_9BACT</name>
<sequence>MNYKFVLIDRSNGNDEAEWILTPPVVAGRCPTADITISDESISRRHCQFFLDPYGSLAVRDLGSKNGIYVDERRVEKTVVSPGTEVRIGRITLRLELTDEEIDDDSNDVVDILDLDETQPMKIIDVDLEIGAPPDDVL</sequence>
<dbReference type="InterPro" id="IPR050923">
    <property type="entry name" value="Cell_Proc_Reg/RNA_Proc"/>
</dbReference>
<feature type="domain" description="FHA" evidence="1">
    <location>
        <begin position="25"/>
        <end position="75"/>
    </location>
</feature>
<dbReference type="Proteomes" id="UP000315010">
    <property type="component" value="Unassembled WGS sequence"/>
</dbReference>
<evidence type="ECO:0000313" key="3">
    <source>
        <dbReference type="Proteomes" id="UP000315010"/>
    </source>
</evidence>
<dbReference type="SMART" id="SM00240">
    <property type="entry name" value="FHA"/>
    <property type="match status" value="1"/>
</dbReference>
<proteinExistence type="predicted"/>
<evidence type="ECO:0000259" key="1">
    <source>
        <dbReference type="PROSITE" id="PS50006"/>
    </source>
</evidence>
<dbReference type="EMBL" id="SJPJ01000001">
    <property type="protein sequence ID" value="TWT82535.1"/>
    <property type="molecule type" value="Genomic_DNA"/>
</dbReference>
<dbReference type="Gene3D" id="2.60.200.20">
    <property type="match status" value="1"/>
</dbReference>
<dbReference type="InterPro" id="IPR000253">
    <property type="entry name" value="FHA_dom"/>
</dbReference>
<dbReference type="AlphaFoldDB" id="A0A5C5Z5R3"/>
<reference evidence="2 3" key="1">
    <citation type="submission" date="2019-02" db="EMBL/GenBank/DDBJ databases">
        <title>Deep-cultivation of Planctomycetes and their phenomic and genomic characterization uncovers novel biology.</title>
        <authorList>
            <person name="Wiegand S."/>
            <person name="Jogler M."/>
            <person name="Boedeker C."/>
            <person name="Pinto D."/>
            <person name="Vollmers J."/>
            <person name="Rivas-Marin E."/>
            <person name="Kohn T."/>
            <person name="Peeters S.H."/>
            <person name="Heuer A."/>
            <person name="Rast P."/>
            <person name="Oberbeckmann S."/>
            <person name="Bunk B."/>
            <person name="Jeske O."/>
            <person name="Meyerdierks A."/>
            <person name="Storesund J.E."/>
            <person name="Kallscheuer N."/>
            <person name="Luecker S."/>
            <person name="Lage O.M."/>
            <person name="Pohl T."/>
            <person name="Merkel B.J."/>
            <person name="Hornburger P."/>
            <person name="Mueller R.-W."/>
            <person name="Bruemmer F."/>
            <person name="Labrenz M."/>
            <person name="Spormann A.M."/>
            <person name="Op Den Camp H."/>
            <person name="Overmann J."/>
            <person name="Amann R."/>
            <person name="Jetten M.S.M."/>
            <person name="Mascher T."/>
            <person name="Medema M.H."/>
            <person name="Devos D.P."/>
            <person name="Kaster A.-K."/>
            <person name="Ovreas L."/>
            <person name="Rohde M."/>
            <person name="Galperin M.Y."/>
            <person name="Jogler C."/>
        </authorList>
    </citation>
    <scope>NUCLEOTIDE SEQUENCE [LARGE SCALE GENOMIC DNA]</scope>
    <source>
        <strain evidence="2 3">CA13</strain>
    </source>
</reference>
<dbReference type="PANTHER" id="PTHR23308">
    <property type="entry name" value="NUCLEAR INHIBITOR OF PROTEIN PHOSPHATASE-1"/>
    <property type="match status" value="1"/>
</dbReference>
<gene>
    <name evidence="2" type="primary">garA_2</name>
    <name evidence="2" type="ORF">CA13_39980</name>
</gene>
<comment type="caution">
    <text evidence="2">The sequence shown here is derived from an EMBL/GenBank/DDBJ whole genome shotgun (WGS) entry which is preliminary data.</text>
</comment>
<organism evidence="2 3">
    <name type="scientific">Novipirellula herctigrandis</name>
    <dbReference type="NCBI Taxonomy" id="2527986"/>
    <lineage>
        <taxon>Bacteria</taxon>
        <taxon>Pseudomonadati</taxon>
        <taxon>Planctomycetota</taxon>
        <taxon>Planctomycetia</taxon>
        <taxon>Pirellulales</taxon>
        <taxon>Pirellulaceae</taxon>
        <taxon>Novipirellula</taxon>
    </lineage>
</organism>
<dbReference type="Pfam" id="PF00498">
    <property type="entry name" value="FHA"/>
    <property type="match status" value="1"/>
</dbReference>
<dbReference type="InterPro" id="IPR008984">
    <property type="entry name" value="SMAD_FHA_dom_sf"/>
</dbReference>
<protein>
    <submittedName>
        <fullName evidence="2">Glycogen accumulation regulator GarA</fullName>
    </submittedName>
</protein>
<accession>A0A5C5Z5R3</accession>